<keyword evidence="2" id="KW-0238">DNA-binding</keyword>
<accession>A0A059KI11</accession>
<dbReference type="RefSeq" id="WP_037484335.1">
    <property type="nucleotide sequence ID" value="NZ_AZRA01000100.1"/>
</dbReference>
<sequence length="351" mass="38055">MSARPTLEAVAQAAGVSTATVDRVINNRLPVREATALRVIEAAERIGYHGAALMRARLMERGERRTRTLGFCLLRRHEAFYRELGREISAAASRHARPGVAVIDHLDATDPAAVARQMLELGREVDALAVVAVDHPHVDAVVEELHRLGRPVFALLSDLGSPLRAGYVGVDPRRCGRSAAWAVSRLARAPGPVAVFVGSHRYLGHEASEMSFRAYLREHAPQLRVLDTQVNLEDEQLAHEATLDLLHRHPDLAGLYDAGGGGTPGIIRALRAERPPGHARHVVTVCNGLTAEHRRALIDGVVDLVLVSPIARLAQTVVEAMHAALDQPPEARARAAQLTVPVELFIAENLP</sequence>
<dbReference type="STRING" id="34103.SAMN05421778_12838"/>
<dbReference type="PANTHER" id="PTHR30146:SF152">
    <property type="entry name" value="TRANSCRIPTIONAL REGULATORY PROTEIN"/>
    <property type="match status" value="1"/>
</dbReference>
<dbReference type="PANTHER" id="PTHR30146">
    <property type="entry name" value="LACI-RELATED TRANSCRIPTIONAL REPRESSOR"/>
    <property type="match status" value="1"/>
</dbReference>
<dbReference type="GO" id="GO:0003700">
    <property type="term" value="F:DNA-binding transcription factor activity"/>
    <property type="evidence" value="ECO:0007669"/>
    <property type="project" value="TreeGrafter"/>
</dbReference>
<evidence type="ECO:0000313" key="6">
    <source>
        <dbReference type="Proteomes" id="UP000026714"/>
    </source>
</evidence>
<dbReference type="Gene3D" id="1.10.260.40">
    <property type="entry name" value="lambda repressor-like DNA-binding domains"/>
    <property type="match status" value="1"/>
</dbReference>
<dbReference type="SMART" id="SM00354">
    <property type="entry name" value="HTH_LACI"/>
    <property type="match status" value="1"/>
</dbReference>
<dbReference type="PATRIC" id="fig|1286631.3.peg.3245"/>
<dbReference type="InterPro" id="IPR028082">
    <property type="entry name" value="Peripla_BP_I"/>
</dbReference>
<protein>
    <submittedName>
        <fullName evidence="5">LacI family transcriptional regulator</fullName>
    </submittedName>
</protein>
<evidence type="ECO:0000256" key="1">
    <source>
        <dbReference type="ARBA" id="ARBA00023015"/>
    </source>
</evidence>
<evidence type="ECO:0000313" key="5">
    <source>
        <dbReference type="EMBL" id="KDB51097.1"/>
    </source>
</evidence>
<dbReference type="InterPro" id="IPR000843">
    <property type="entry name" value="HTH_LacI"/>
</dbReference>
<dbReference type="InterPro" id="IPR025997">
    <property type="entry name" value="SBP_2_dom"/>
</dbReference>
<gene>
    <name evidence="5" type="ORF">X805_33240</name>
</gene>
<reference evidence="5 6" key="1">
    <citation type="journal article" date="2014" name="FEMS Microbiol. Ecol.">
        <title>Sphaerotilus natans encrusted with nanoball-shaped Fe(III) oxide minerals formed by nitrate-reducing mixotrophic Fe(II) oxidation.</title>
        <authorList>
            <person name="Park S."/>
            <person name="Kim D.H."/>
            <person name="Lee J.H."/>
            <person name="Hur H.G."/>
        </authorList>
    </citation>
    <scope>NUCLEOTIDE SEQUENCE [LARGE SCALE GENOMIC DNA]</scope>
    <source>
        <strain evidence="5 6">DSM 6575</strain>
    </source>
</reference>
<dbReference type="Proteomes" id="UP000026714">
    <property type="component" value="Unassembled WGS sequence"/>
</dbReference>
<dbReference type="SUPFAM" id="SSF53822">
    <property type="entry name" value="Periplasmic binding protein-like I"/>
    <property type="match status" value="1"/>
</dbReference>
<dbReference type="Pfam" id="PF00356">
    <property type="entry name" value="LacI"/>
    <property type="match status" value="1"/>
</dbReference>
<dbReference type="AlphaFoldDB" id="A0A059KI11"/>
<feature type="domain" description="HTH lacI-type" evidence="4">
    <location>
        <begin position="5"/>
        <end position="59"/>
    </location>
</feature>
<dbReference type="eggNOG" id="COG1879">
    <property type="taxonomic scope" value="Bacteria"/>
</dbReference>
<dbReference type="Pfam" id="PF13407">
    <property type="entry name" value="Peripla_BP_4"/>
    <property type="match status" value="1"/>
</dbReference>
<evidence type="ECO:0000256" key="2">
    <source>
        <dbReference type="ARBA" id="ARBA00023125"/>
    </source>
</evidence>
<dbReference type="Gene3D" id="3.40.50.2300">
    <property type="match status" value="2"/>
</dbReference>
<keyword evidence="6" id="KW-1185">Reference proteome</keyword>
<name>A0A059KI11_9BURK</name>
<keyword evidence="3" id="KW-0804">Transcription</keyword>
<dbReference type="CDD" id="cd01392">
    <property type="entry name" value="HTH_LacI"/>
    <property type="match status" value="1"/>
</dbReference>
<proteinExistence type="predicted"/>
<keyword evidence="1" id="KW-0805">Transcription regulation</keyword>
<dbReference type="PROSITE" id="PS50932">
    <property type="entry name" value="HTH_LACI_2"/>
    <property type="match status" value="1"/>
</dbReference>
<evidence type="ECO:0000259" key="4">
    <source>
        <dbReference type="PROSITE" id="PS50932"/>
    </source>
</evidence>
<dbReference type="SUPFAM" id="SSF47413">
    <property type="entry name" value="lambda repressor-like DNA-binding domains"/>
    <property type="match status" value="1"/>
</dbReference>
<dbReference type="InterPro" id="IPR010982">
    <property type="entry name" value="Lambda_DNA-bd_dom_sf"/>
</dbReference>
<dbReference type="CDD" id="cd06307">
    <property type="entry name" value="PBP1_sugar_binding"/>
    <property type="match status" value="1"/>
</dbReference>
<dbReference type="GO" id="GO:0000976">
    <property type="term" value="F:transcription cis-regulatory region binding"/>
    <property type="evidence" value="ECO:0007669"/>
    <property type="project" value="TreeGrafter"/>
</dbReference>
<organism evidence="5 6">
    <name type="scientific">Sphaerotilus natans subsp. natans DSM 6575</name>
    <dbReference type="NCBI Taxonomy" id="1286631"/>
    <lineage>
        <taxon>Bacteria</taxon>
        <taxon>Pseudomonadati</taxon>
        <taxon>Pseudomonadota</taxon>
        <taxon>Betaproteobacteria</taxon>
        <taxon>Burkholderiales</taxon>
        <taxon>Sphaerotilaceae</taxon>
        <taxon>Sphaerotilus</taxon>
    </lineage>
</organism>
<evidence type="ECO:0000256" key="3">
    <source>
        <dbReference type="ARBA" id="ARBA00023163"/>
    </source>
</evidence>
<dbReference type="EMBL" id="AZRA01000100">
    <property type="protein sequence ID" value="KDB51097.1"/>
    <property type="molecule type" value="Genomic_DNA"/>
</dbReference>
<comment type="caution">
    <text evidence="5">The sequence shown here is derived from an EMBL/GenBank/DDBJ whole genome shotgun (WGS) entry which is preliminary data.</text>
</comment>